<dbReference type="EMBL" id="JANTHX010000002">
    <property type="protein sequence ID" value="MCS0497998.1"/>
    <property type="molecule type" value="Genomic_DNA"/>
</dbReference>
<dbReference type="PROSITE" id="PS51704">
    <property type="entry name" value="GP_PDE"/>
    <property type="match status" value="1"/>
</dbReference>
<proteinExistence type="predicted"/>
<dbReference type="Gene3D" id="3.20.20.190">
    <property type="entry name" value="Phosphatidylinositol (PI) phosphodiesterase"/>
    <property type="match status" value="1"/>
</dbReference>
<name>A0ABT1ZBD1_9MICO</name>
<dbReference type="PANTHER" id="PTHR46211">
    <property type="entry name" value="GLYCEROPHOSPHORYL DIESTER PHOSPHODIESTERASE"/>
    <property type="match status" value="1"/>
</dbReference>
<dbReference type="PANTHER" id="PTHR46211:SF14">
    <property type="entry name" value="GLYCEROPHOSPHODIESTER PHOSPHODIESTERASE"/>
    <property type="match status" value="1"/>
</dbReference>
<protein>
    <recommendedName>
        <fullName evidence="1">GP-PDE domain-containing protein</fullName>
    </recommendedName>
</protein>
<reference evidence="2 3" key="1">
    <citation type="submission" date="2022-08" db="EMBL/GenBank/DDBJ databases">
        <authorList>
            <person name="Li F."/>
        </authorList>
    </citation>
    <scope>NUCLEOTIDE SEQUENCE [LARGE SCALE GENOMIC DNA]</scope>
    <source>
        <strain evidence="2 3">10F1B-8-1</strain>
    </source>
</reference>
<gene>
    <name evidence="2" type="ORF">NUH29_00335</name>
</gene>
<keyword evidence="3" id="KW-1185">Reference proteome</keyword>
<dbReference type="InterPro" id="IPR030395">
    <property type="entry name" value="GP_PDE_dom"/>
</dbReference>
<evidence type="ECO:0000313" key="3">
    <source>
        <dbReference type="Proteomes" id="UP001205337"/>
    </source>
</evidence>
<feature type="domain" description="GP-PDE" evidence="1">
    <location>
        <begin position="34"/>
        <end position="270"/>
    </location>
</feature>
<dbReference type="SUPFAM" id="SSF51695">
    <property type="entry name" value="PLC-like phosphodiesterases"/>
    <property type="match status" value="1"/>
</dbReference>
<dbReference type="Pfam" id="PF03009">
    <property type="entry name" value="GDPD"/>
    <property type="match status" value="1"/>
</dbReference>
<dbReference type="RefSeq" id="WP_258796876.1">
    <property type="nucleotide sequence ID" value="NZ_JANTHX010000002.1"/>
</dbReference>
<organism evidence="2 3">
    <name type="scientific">Protaetiibacter mangrovi</name>
    <dbReference type="NCBI Taxonomy" id="2970926"/>
    <lineage>
        <taxon>Bacteria</taxon>
        <taxon>Bacillati</taxon>
        <taxon>Actinomycetota</taxon>
        <taxon>Actinomycetes</taxon>
        <taxon>Micrococcales</taxon>
        <taxon>Microbacteriaceae</taxon>
        <taxon>Protaetiibacter</taxon>
    </lineage>
</organism>
<evidence type="ECO:0000259" key="1">
    <source>
        <dbReference type="PROSITE" id="PS51704"/>
    </source>
</evidence>
<sequence length="277" mass="29422">MTLALVAVLLLVPDAVRVYATNMMGALRAPGEPAFVAGHRGDRADAPENTMPGFAAAFASGLDFVETDVQLTADGVPVLMHDDTVDRTTDGTGAVADLTVDQIRALDAGSWYAPEFAGTRVPLLVEFLDALAGSRQKAIVELKGYWAPDGIRTVLDAVYLRGVQNRVVFASFDLSTVAHLADTAPAIPRVIIKRDLPHDPVGLARYYDAIAILTTPTSLENDPDAVARMHEAGLGVLVYTLNSTERWSEALADGVDGIVTDKPSKLDGWIAETAPGT</sequence>
<dbReference type="Proteomes" id="UP001205337">
    <property type="component" value="Unassembled WGS sequence"/>
</dbReference>
<comment type="caution">
    <text evidence="2">The sequence shown here is derived from an EMBL/GenBank/DDBJ whole genome shotgun (WGS) entry which is preliminary data.</text>
</comment>
<accession>A0ABT1ZBD1</accession>
<evidence type="ECO:0000313" key="2">
    <source>
        <dbReference type="EMBL" id="MCS0497998.1"/>
    </source>
</evidence>
<dbReference type="InterPro" id="IPR017946">
    <property type="entry name" value="PLC-like_Pdiesterase_TIM-brl"/>
</dbReference>